<keyword evidence="2" id="KW-1185">Reference proteome</keyword>
<organism evidence="1 2">
    <name type="scientific">Apatococcus lobatus</name>
    <dbReference type="NCBI Taxonomy" id="904363"/>
    <lineage>
        <taxon>Eukaryota</taxon>
        <taxon>Viridiplantae</taxon>
        <taxon>Chlorophyta</taxon>
        <taxon>core chlorophytes</taxon>
        <taxon>Trebouxiophyceae</taxon>
        <taxon>Chlorellales</taxon>
        <taxon>Chlorellaceae</taxon>
        <taxon>Apatococcus</taxon>
    </lineage>
</organism>
<evidence type="ECO:0000313" key="2">
    <source>
        <dbReference type="Proteomes" id="UP001438707"/>
    </source>
</evidence>
<sequence>MNPWQHQLKRVPDLSNEERNALLVILNHPQQVRDPYSFFAKPERAVECLRKLLRTRGAASSSAGELTVQPCIL</sequence>
<accession>A0AAW1QH02</accession>
<dbReference type="Proteomes" id="UP001438707">
    <property type="component" value="Unassembled WGS sequence"/>
</dbReference>
<evidence type="ECO:0000313" key="1">
    <source>
        <dbReference type="EMBL" id="KAK9820687.1"/>
    </source>
</evidence>
<proteinExistence type="predicted"/>
<dbReference type="AlphaFoldDB" id="A0AAW1QH02"/>
<comment type="caution">
    <text evidence="1">The sequence shown here is derived from an EMBL/GenBank/DDBJ whole genome shotgun (WGS) entry which is preliminary data.</text>
</comment>
<gene>
    <name evidence="1" type="ORF">WJX74_006148</name>
</gene>
<dbReference type="EMBL" id="JALJOS010000045">
    <property type="protein sequence ID" value="KAK9820687.1"/>
    <property type="molecule type" value="Genomic_DNA"/>
</dbReference>
<protein>
    <submittedName>
        <fullName evidence="1">Uncharacterized protein</fullName>
    </submittedName>
</protein>
<reference evidence="1 2" key="1">
    <citation type="journal article" date="2024" name="Nat. Commun.">
        <title>Phylogenomics reveals the evolutionary origins of lichenization in chlorophyte algae.</title>
        <authorList>
            <person name="Puginier C."/>
            <person name="Libourel C."/>
            <person name="Otte J."/>
            <person name="Skaloud P."/>
            <person name="Haon M."/>
            <person name="Grisel S."/>
            <person name="Petersen M."/>
            <person name="Berrin J.G."/>
            <person name="Delaux P.M."/>
            <person name="Dal Grande F."/>
            <person name="Keller J."/>
        </authorList>
    </citation>
    <scope>NUCLEOTIDE SEQUENCE [LARGE SCALE GENOMIC DNA]</scope>
    <source>
        <strain evidence="1 2">SAG 2145</strain>
    </source>
</reference>
<name>A0AAW1QH02_9CHLO</name>